<organism evidence="2 3">
    <name type="scientific">Bifidobacterium biavatii DSM 23969</name>
    <dbReference type="NCBI Taxonomy" id="1437608"/>
    <lineage>
        <taxon>Bacteria</taxon>
        <taxon>Bacillati</taxon>
        <taxon>Actinomycetota</taxon>
        <taxon>Actinomycetes</taxon>
        <taxon>Bifidobacteriales</taxon>
        <taxon>Bifidobacteriaceae</taxon>
        <taxon>Bifidobacterium</taxon>
    </lineage>
</organism>
<keyword evidence="3" id="KW-1185">Reference proteome</keyword>
<dbReference type="EMBL" id="JGYN01000018">
    <property type="protein sequence ID" value="KFI50060.1"/>
    <property type="molecule type" value="Genomic_DNA"/>
</dbReference>
<reference evidence="2 3" key="1">
    <citation type="submission" date="2014-03" db="EMBL/GenBank/DDBJ databases">
        <title>Genomics of Bifidobacteria.</title>
        <authorList>
            <person name="Ventura M."/>
            <person name="Milani C."/>
            <person name="Lugli G.A."/>
        </authorList>
    </citation>
    <scope>NUCLEOTIDE SEQUENCE [LARGE SCALE GENOMIC DNA]</scope>
    <source>
        <strain evidence="2 3">DSM 23969</strain>
    </source>
</reference>
<protein>
    <submittedName>
        <fullName evidence="2">Uncharacterized protein</fullName>
    </submittedName>
</protein>
<dbReference type="Proteomes" id="UP000029108">
    <property type="component" value="Unassembled WGS sequence"/>
</dbReference>
<gene>
    <name evidence="2" type="ORF">BBIA_2193</name>
</gene>
<evidence type="ECO:0000256" key="1">
    <source>
        <dbReference type="SAM" id="MobiDB-lite"/>
    </source>
</evidence>
<sequence length="46" mass="4948">MVTTPLDFAETYLLNTPVSTNVGHDDRNDHGTGHLDDSAGWYADAG</sequence>
<comment type="caution">
    <text evidence="2">The sequence shown here is derived from an EMBL/GenBank/DDBJ whole genome shotgun (WGS) entry which is preliminary data.</text>
</comment>
<accession>A0A086ZU60</accession>
<feature type="region of interest" description="Disordered" evidence="1">
    <location>
        <begin position="18"/>
        <end position="46"/>
    </location>
</feature>
<name>A0A086ZU60_9BIFI</name>
<evidence type="ECO:0000313" key="2">
    <source>
        <dbReference type="EMBL" id="KFI50060.1"/>
    </source>
</evidence>
<dbReference type="RefSeq" id="WP_156103686.1">
    <property type="nucleotide sequence ID" value="NZ_JDUU01000037.1"/>
</dbReference>
<dbReference type="AlphaFoldDB" id="A0A086ZU60"/>
<proteinExistence type="predicted"/>
<feature type="compositionally biased region" description="Basic and acidic residues" evidence="1">
    <location>
        <begin position="23"/>
        <end position="37"/>
    </location>
</feature>
<evidence type="ECO:0000313" key="3">
    <source>
        <dbReference type="Proteomes" id="UP000029108"/>
    </source>
</evidence>